<accession>A0ABP7L3S7</accession>
<gene>
    <name evidence="1" type="ORF">GCM10022276_12000</name>
</gene>
<protein>
    <recommendedName>
        <fullName evidence="3">Spore coat protein U domain-containing protein</fullName>
    </recommendedName>
</protein>
<sequence>MLAHAFGVPGMLGCTPALAASNKVRITQLSDVAFGSITNLSVDAIRSESVCLFADTSTNGYNITASGNGSAGAFELSSGLQSLPYEVQWSGSSGQSSGVQLAPNTPLTGQFSSATQQTCASGPATSASLVLVLRSLALSSATAGTYNGTLTLVVGPE</sequence>
<proteinExistence type="predicted"/>
<organism evidence="1 2">
    <name type="scientific">Sphingomonas limnosediminicola</name>
    <dbReference type="NCBI Taxonomy" id="940133"/>
    <lineage>
        <taxon>Bacteria</taxon>
        <taxon>Pseudomonadati</taxon>
        <taxon>Pseudomonadota</taxon>
        <taxon>Alphaproteobacteria</taxon>
        <taxon>Sphingomonadales</taxon>
        <taxon>Sphingomonadaceae</taxon>
        <taxon>Sphingomonas</taxon>
    </lineage>
</organism>
<reference evidence="2" key="1">
    <citation type="journal article" date="2019" name="Int. J. Syst. Evol. Microbiol.">
        <title>The Global Catalogue of Microorganisms (GCM) 10K type strain sequencing project: providing services to taxonomists for standard genome sequencing and annotation.</title>
        <authorList>
            <consortium name="The Broad Institute Genomics Platform"/>
            <consortium name="The Broad Institute Genome Sequencing Center for Infectious Disease"/>
            <person name="Wu L."/>
            <person name="Ma J."/>
        </authorList>
    </citation>
    <scope>NUCLEOTIDE SEQUENCE [LARGE SCALE GENOMIC DNA]</scope>
    <source>
        <strain evidence="2">JCM 17543</strain>
    </source>
</reference>
<evidence type="ECO:0000313" key="1">
    <source>
        <dbReference type="EMBL" id="GAA3894440.1"/>
    </source>
</evidence>
<dbReference type="EMBL" id="BAABBM010000001">
    <property type="protein sequence ID" value="GAA3894440.1"/>
    <property type="molecule type" value="Genomic_DNA"/>
</dbReference>
<evidence type="ECO:0000313" key="2">
    <source>
        <dbReference type="Proteomes" id="UP001500827"/>
    </source>
</evidence>
<name>A0ABP7L3S7_9SPHN</name>
<evidence type="ECO:0008006" key="3">
    <source>
        <dbReference type="Google" id="ProtNLM"/>
    </source>
</evidence>
<dbReference type="Proteomes" id="UP001500827">
    <property type="component" value="Unassembled WGS sequence"/>
</dbReference>
<comment type="caution">
    <text evidence="1">The sequence shown here is derived from an EMBL/GenBank/DDBJ whole genome shotgun (WGS) entry which is preliminary data.</text>
</comment>
<keyword evidence="2" id="KW-1185">Reference proteome</keyword>